<dbReference type="EMBL" id="UINC01147178">
    <property type="protein sequence ID" value="SVD38345.1"/>
    <property type="molecule type" value="Genomic_DNA"/>
</dbReference>
<protein>
    <recommendedName>
        <fullName evidence="4">DUF1553 domain-containing protein</fullName>
    </recommendedName>
</protein>
<dbReference type="InterPro" id="IPR022655">
    <property type="entry name" value="DUF1553"/>
</dbReference>
<feature type="domain" description="DUF1549" evidence="1">
    <location>
        <begin position="2"/>
        <end position="84"/>
    </location>
</feature>
<gene>
    <name evidence="3" type="ORF">METZ01_LOCUS391199</name>
</gene>
<reference evidence="3" key="1">
    <citation type="submission" date="2018-05" db="EMBL/GenBank/DDBJ databases">
        <authorList>
            <person name="Lanie J.A."/>
            <person name="Ng W.-L."/>
            <person name="Kazmierczak K.M."/>
            <person name="Andrzejewski T.M."/>
            <person name="Davidsen T.M."/>
            <person name="Wayne K.J."/>
            <person name="Tettelin H."/>
            <person name="Glass J.I."/>
            <person name="Rusch D."/>
            <person name="Podicherti R."/>
            <person name="Tsui H.-C.T."/>
            <person name="Winkler M.E."/>
        </authorList>
    </citation>
    <scope>NUCLEOTIDE SEQUENCE</scope>
</reference>
<evidence type="ECO:0008006" key="4">
    <source>
        <dbReference type="Google" id="ProtNLM"/>
    </source>
</evidence>
<dbReference type="AlphaFoldDB" id="A0A382UX79"/>
<feature type="domain" description="DUF1553" evidence="2">
    <location>
        <begin position="138"/>
        <end position="260"/>
    </location>
</feature>
<dbReference type="PANTHER" id="PTHR35889">
    <property type="entry name" value="CYCLOINULO-OLIGOSACCHARIDE FRUCTANOTRANSFERASE-RELATED"/>
    <property type="match status" value="1"/>
</dbReference>
<proteinExistence type="predicted"/>
<evidence type="ECO:0000313" key="3">
    <source>
        <dbReference type="EMBL" id="SVD38345.1"/>
    </source>
</evidence>
<dbReference type="PANTHER" id="PTHR35889:SF3">
    <property type="entry name" value="F-BOX DOMAIN-CONTAINING PROTEIN"/>
    <property type="match status" value="1"/>
</dbReference>
<name>A0A382UX79_9ZZZZ</name>
<feature type="non-terminal residue" evidence="3">
    <location>
        <position position="1"/>
    </location>
</feature>
<evidence type="ECO:0000259" key="1">
    <source>
        <dbReference type="Pfam" id="PF07583"/>
    </source>
</evidence>
<organism evidence="3">
    <name type="scientific">marine metagenome</name>
    <dbReference type="NCBI Taxonomy" id="408172"/>
    <lineage>
        <taxon>unclassified sequences</taxon>
        <taxon>metagenomes</taxon>
        <taxon>ecological metagenomes</taxon>
    </lineage>
</organism>
<sequence>DSLRVNKPYNQFVTELLTATGDTRDNPAGNYMQRYNLSPTNLTSHSSRLFLGLPMQCAECHDHKTEPWYQEDYYSLASFFSNVRSKAVYEKNDRGQDQLVSWVLRDENKGAIQMPGSNQKIAPRFLDGNIYRGVSQKKREALSKWITDRKNPYFSPAIVNRIWSQFMGRGFVEPLDAFGEEHPPTHPELLDWLAEDFARYGYNLQHLMKTILNSGAYQRTSAKNPKNEDDKYYYSHAYIKPLSAEQFFYSMLEATGFERLQKRRNKSQLESMKRDYLRRFIYLLDNGEM</sequence>
<feature type="non-terminal residue" evidence="3">
    <location>
        <position position="289"/>
    </location>
</feature>
<accession>A0A382UX79</accession>
<dbReference type="Pfam" id="PF07583">
    <property type="entry name" value="PSCyt2"/>
    <property type="match status" value="1"/>
</dbReference>
<dbReference type="Pfam" id="PF07587">
    <property type="entry name" value="PSD1"/>
    <property type="match status" value="1"/>
</dbReference>
<dbReference type="InterPro" id="IPR011444">
    <property type="entry name" value="DUF1549"/>
</dbReference>
<evidence type="ECO:0000259" key="2">
    <source>
        <dbReference type="Pfam" id="PF07587"/>
    </source>
</evidence>